<evidence type="ECO:0000256" key="4">
    <source>
        <dbReference type="ARBA" id="ARBA00042002"/>
    </source>
</evidence>
<comment type="subunit">
    <text evidence="2">Heterodimer of an alpha and a beta subunit.</text>
</comment>
<sequence>MTDPVISPRGAAQGLRAVALVKQVPLDGGSGDLDPDGRLRRTGQDAEMNPWCRRAVTQAVRLAAGPGGHSTAVTMGPPRAVDVLREALACGVQSALHLTDPGWAGADCLVTAKALAAALEAHTDAEVILVGRSSVDGNTTAIGPMVAELLGLPFIGAALDIDVAEEGGARVLRATLQSEEGRRTVRVALPAVVAVAERSCRGAKAPSDIWPGTDRIRTVSRRDLGHTGPVTSPTRVTGARRQARVRTPVVLSGTLDEQVEQALDLWESRTEPDAAAAGEPVPPRHRGTPFERVLALTGPPETAEPRALLGEAAGVAVRFGAGVIAVVLPGADTRGFGAWGADELLVLSGDAPRSAAAALHAWIIEHDRPHALLSSARSWEREVLGRLAVRLDSGLMSDLVAVEARDDGLGPRLVGTKPSGQSALAEIDSLSSVQIATLRTGSLPLRTPRPGSGPLPMRQLDVPPDPALRAGPLKPDANYDALERARVVIGVGQGVDPGRYAELEPLRLLLDAELAATRKVTDTGRLPHSRQLGVTARAVAPELYLALGISGSTNHMSGVERAATVLAVNHDAGALVFERCDIGIVADWAAAVEALCAALDKRRRLTGGLRGERGD</sequence>
<dbReference type="RefSeq" id="WP_329508452.1">
    <property type="nucleotide sequence ID" value="NZ_BAAAYZ010000167.1"/>
</dbReference>
<evidence type="ECO:0000313" key="8">
    <source>
        <dbReference type="Proteomes" id="UP001333996"/>
    </source>
</evidence>
<evidence type="ECO:0000256" key="1">
    <source>
        <dbReference type="ARBA" id="ARBA00001974"/>
    </source>
</evidence>
<dbReference type="Gene3D" id="3.40.50.620">
    <property type="entry name" value="HUPs"/>
    <property type="match status" value="2"/>
</dbReference>
<feature type="domain" description="Electron transfer flavoprotein alpha/beta-subunit N-terminal" evidence="6">
    <location>
        <begin position="36"/>
        <end position="228"/>
    </location>
</feature>
<dbReference type="InterPro" id="IPR014729">
    <property type="entry name" value="Rossmann-like_a/b/a_fold"/>
</dbReference>
<dbReference type="Gene3D" id="3.40.50.1220">
    <property type="entry name" value="TPP-binding domain"/>
    <property type="match status" value="1"/>
</dbReference>
<evidence type="ECO:0000313" key="7">
    <source>
        <dbReference type="EMBL" id="MED7823997.1"/>
    </source>
</evidence>
<feature type="region of interest" description="Disordered" evidence="5">
    <location>
        <begin position="223"/>
        <end position="243"/>
    </location>
</feature>
<gene>
    <name evidence="7" type="ORF">VXC91_18915</name>
</gene>
<comment type="cofactor">
    <cofactor evidence="1">
        <name>FAD</name>
        <dbReference type="ChEBI" id="CHEBI:57692"/>
    </cofactor>
</comment>
<comment type="caution">
    <text evidence="7">The sequence shown here is derived from an EMBL/GenBank/DDBJ whole genome shotgun (WGS) entry which is preliminary data.</text>
</comment>
<dbReference type="PANTHER" id="PTHR21294:SF17">
    <property type="entry name" value="PROTEIN FIXA"/>
    <property type="match status" value="1"/>
</dbReference>
<name>A0ABU7FIN8_9ACTN</name>
<evidence type="ECO:0000259" key="6">
    <source>
        <dbReference type="SMART" id="SM00893"/>
    </source>
</evidence>
<dbReference type="InterPro" id="IPR029035">
    <property type="entry name" value="DHS-like_NAD/FAD-binding_dom"/>
</dbReference>
<organism evidence="7 8">
    <name type="scientific">Streptomyces chiangmaiensis</name>
    <dbReference type="NCBI Taxonomy" id="766497"/>
    <lineage>
        <taxon>Bacteria</taxon>
        <taxon>Bacillati</taxon>
        <taxon>Actinomycetota</taxon>
        <taxon>Actinomycetes</taxon>
        <taxon>Kitasatosporales</taxon>
        <taxon>Streptomycetaceae</taxon>
        <taxon>Streptomyces</taxon>
    </lineage>
</organism>
<dbReference type="InterPro" id="IPR014731">
    <property type="entry name" value="ETF_asu_C"/>
</dbReference>
<feature type="domain" description="Electron transfer flavoprotein alpha/beta-subunit N-terminal" evidence="6">
    <location>
        <begin position="291"/>
        <end position="472"/>
    </location>
</feature>
<dbReference type="SUPFAM" id="SSF52467">
    <property type="entry name" value="DHS-like NAD/FAD-binding domain"/>
    <property type="match status" value="1"/>
</dbReference>
<evidence type="ECO:0000256" key="5">
    <source>
        <dbReference type="SAM" id="MobiDB-lite"/>
    </source>
</evidence>
<keyword evidence="8" id="KW-1185">Reference proteome</keyword>
<dbReference type="Proteomes" id="UP001333996">
    <property type="component" value="Unassembled WGS sequence"/>
</dbReference>
<reference evidence="7" key="1">
    <citation type="submission" date="2024-01" db="EMBL/GenBank/DDBJ databases">
        <title>First draft genome sequence data of TA4-1, the type strain of Gram-positive actinobacterium Streptomyces chiangmaiensis.</title>
        <authorList>
            <person name="Yasawong M."/>
            <person name="Nantapong N."/>
        </authorList>
    </citation>
    <scope>NUCLEOTIDE SEQUENCE</scope>
    <source>
        <strain evidence="7">TA4-1</strain>
    </source>
</reference>
<dbReference type="InterPro" id="IPR014730">
    <property type="entry name" value="ETF_a/b_N"/>
</dbReference>
<dbReference type="SUPFAM" id="SSF52402">
    <property type="entry name" value="Adenine nucleotide alpha hydrolases-like"/>
    <property type="match status" value="2"/>
</dbReference>
<dbReference type="SMART" id="SM00893">
    <property type="entry name" value="ETF"/>
    <property type="match status" value="2"/>
</dbReference>
<dbReference type="InterPro" id="IPR012255">
    <property type="entry name" value="ETF_b"/>
</dbReference>
<evidence type="ECO:0000256" key="3">
    <source>
        <dbReference type="ARBA" id="ARBA00025649"/>
    </source>
</evidence>
<protein>
    <recommendedName>
        <fullName evidence="4">Electron transfer flavoprotein small subunit</fullName>
    </recommendedName>
</protein>
<accession>A0ABU7FIN8</accession>
<dbReference type="Pfam" id="PF01012">
    <property type="entry name" value="ETF"/>
    <property type="match status" value="2"/>
</dbReference>
<comment type="function">
    <text evidence="3">The electron transfer flavoprotein serves as a specific electron acceptor for other dehydrogenases. It transfers the electrons to the main respiratory chain via ETF-ubiquinone oxidoreductase (ETF dehydrogenase).</text>
</comment>
<dbReference type="PANTHER" id="PTHR21294">
    <property type="entry name" value="ELECTRON TRANSFER FLAVOPROTEIN BETA-SUBUNIT"/>
    <property type="match status" value="1"/>
</dbReference>
<evidence type="ECO:0000256" key="2">
    <source>
        <dbReference type="ARBA" id="ARBA00011355"/>
    </source>
</evidence>
<proteinExistence type="predicted"/>
<dbReference type="EMBL" id="JAYWVC010000059">
    <property type="protein sequence ID" value="MED7823997.1"/>
    <property type="molecule type" value="Genomic_DNA"/>
</dbReference>
<dbReference type="Pfam" id="PF00766">
    <property type="entry name" value="ETF_alpha"/>
    <property type="match status" value="1"/>
</dbReference>